<dbReference type="FunFam" id="1.10.150.380:FF:000001">
    <property type="entry name" value="Aspartyl/glutamyl-tRNA(Asn/Gln) amidotransferase subunit B"/>
    <property type="match status" value="1"/>
</dbReference>
<keyword evidence="13" id="KW-0808">Transferase</keyword>
<dbReference type="GO" id="GO:0070681">
    <property type="term" value="P:glutaminyl-tRNAGln biosynthesis via transamidation"/>
    <property type="evidence" value="ECO:0007669"/>
    <property type="project" value="TreeGrafter"/>
</dbReference>
<evidence type="ECO:0000256" key="1">
    <source>
        <dbReference type="ARBA" id="ARBA00005306"/>
    </source>
</evidence>
<evidence type="ECO:0000256" key="9">
    <source>
        <dbReference type="ARBA" id="ARBA00047380"/>
    </source>
</evidence>
<dbReference type="HAMAP" id="MF_00121">
    <property type="entry name" value="GatB"/>
    <property type="match status" value="1"/>
</dbReference>
<keyword evidence="4 11" id="KW-0436">Ligase</keyword>
<dbReference type="InterPro" id="IPR017958">
    <property type="entry name" value="Gln-tRNA_amidoTrfase_suB_CS"/>
</dbReference>
<dbReference type="EC" id="6.3.5.-" evidence="11"/>
<comment type="catalytic activity">
    <reaction evidence="9 11">
        <text>L-aspartyl-tRNA(Asn) + L-glutamine + ATP + H2O = L-asparaginyl-tRNA(Asn) + L-glutamate + ADP + phosphate + 2 H(+)</text>
        <dbReference type="Rhea" id="RHEA:14513"/>
        <dbReference type="Rhea" id="RHEA-COMP:9674"/>
        <dbReference type="Rhea" id="RHEA-COMP:9677"/>
        <dbReference type="ChEBI" id="CHEBI:15377"/>
        <dbReference type="ChEBI" id="CHEBI:15378"/>
        <dbReference type="ChEBI" id="CHEBI:29985"/>
        <dbReference type="ChEBI" id="CHEBI:30616"/>
        <dbReference type="ChEBI" id="CHEBI:43474"/>
        <dbReference type="ChEBI" id="CHEBI:58359"/>
        <dbReference type="ChEBI" id="CHEBI:78515"/>
        <dbReference type="ChEBI" id="CHEBI:78516"/>
        <dbReference type="ChEBI" id="CHEBI:456216"/>
    </reaction>
</comment>
<reference evidence="13 14" key="1">
    <citation type="submission" date="2017-05" db="EMBL/GenBank/DDBJ databases">
        <title>Complete and WGS of Bordetella genogroups.</title>
        <authorList>
            <person name="Spilker T."/>
            <person name="LiPuma J."/>
        </authorList>
    </citation>
    <scope>NUCLEOTIDE SEQUENCE [LARGE SCALE GENOMIC DNA]</scope>
    <source>
        <strain evidence="13 14">AU17164</strain>
    </source>
</reference>
<dbReference type="GO" id="GO:0050566">
    <property type="term" value="F:asparaginyl-tRNA synthase (glutamine-hydrolyzing) activity"/>
    <property type="evidence" value="ECO:0007669"/>
    <property type="project" value="RHEA"/>
</dbReference>
<keyword evidence="14" id="KW-1185">Reference proteome</keyword>
<dbReference type="FunFam" id="1.10.10.410:FF:000001">
    <property type="entry name" value="Aspartyl/glutamyl-tRNA(Asn/Gln) amidotransferase subunit B"/>
    <property type="match status" value="1"/>
</dbReference>
<comment type="subunit">
    <text evidence="2 11">Heterotrimer of A, B and C subunits.</text>
</comment>
<dbReference type="AlphaFoldDB" id="A0A1W6Z457"/>
<evidence type="ECO:0000256" key="2">
    <source>
        <dbReference type="ARBA" id="ARBA00011123"/>
    </source>
</evidence>
<dbReference type="InterPro" id="IPR042114">
    <property type="entry name" value="GatB_C_1"/>
</dbReference>
<dbReference type="Gene3D" id="1.10.150.380">
    <property type="entry name" value="GatB domain, N-terminal subdomain"/>
    <property type="match status" value="1"/>
</dbReference>
<dbReference type="EMBL" id="CP021109">
    <property type="protein sequence ID" value="ARP88031.1"/>
    <property type="molecule type" value="Genomic_DNA"/>
</dbReference>
<dbReference type="RefSeq" id="WP_086073211.1">
    <property type="nucleotide sequence ID" value="NZ_CP021109.1"/>
</dbReference>
<evidence type="ECO:0000256" key="8">
    <source>
        <dbReference type="ARBA" id="ARBA00024799"/>
    </source>
</evidence>
<dbReference type="NCBIfam" id="NF004015">
    <property type="entry name" value="PRK05477.1-5"/>
    <property type="match status" value="1"/>
</dbReference>
<dbReference type="PANTHER" id="PTHR11659">
    <property type="entry name" value="GLUTAMYL-TRNA GLN AMIDOTRANSFERASE SUBUNIT B MITOCHONDRIAL AND PROKARYOTIC PET112-RELATED"/>
    <property type="match status" value="1"/>
</dbReference>
<dbReference type="InterPro" id="IPR006075">
    <property type="entry name" value="Asn/Gln-tRNA_Trfase_suB/E_cat"/>
</dbReference>
<evidence type="ECO:0000256" key="6">
    <source>
        <dbReference type="ARBA" id="ARBA00022840"/>
    </source>
</evidence>
<gene>
    <name evidence="11 13" type="primary">gatB</name>
    <name evidence="13" type="ORF">CAL13_18810</name>
</gene>
<evidence type="ECO:0000313" key="14">
    <source>
        <dbReference type="Proteomes" id="UP000194139"/>
    </source>
</evidence>
<feature type="domain" description="Asn/Gln amidotransferase" evidence="12">
    <location>
        <begin position="332"/>
        <end position="483"/>
    </location>
</feature>
<dbReference type="InterPro" id="IPR018027">
    <property type="entry name" value="Asn/Gln_amidotransferase"/>
</dbReference>
<evidence type="ECO:0000256" key="3">
    <source>
        <dbReference type="ARBA" id="ARBA00016923"/>
    </source>
</evidence>
<dbReference type="PROSITE" id="PS01234">
    <property type="entry name" value="GATB"/>
    <property type="match status" value="1"/>
</dbReference>
<dbReference type="Pfam" id="PF02934">
    <property type="entry name" value="GatB_N"/>
    <property type="match status" value="1"/>
</dbReference>
<dbReference type="Pfam" id="PF02637">
    <property type="entry name" value="GatB_Yqey"/>
    <property type="match status" value="1"/>
</dbReference>
<evidence type="ECO:0000256" key="5">
    <source>
        <dbReference type="ARBA" id="ARBA00022741"/>
    </source>
</evidence>
<dbReference type="GO" id="GO:0005524">
    <property type="term" value="F:ATP binding"/>
    <property type="evidence" value="ECO:0007669"/>
    <property type="project" value="UniProtKB-KW"/>
</dbReference>
<proteinExistence type="inferred from homology"/>
<keyword evidence="6 11" id="KW-0067">ATP-binding</keyword>
<sequence>MDWEIVIGLETHTQLSTDSKIFSGSSTRFGAAPNTQANLVDLALPGSLPVMNRGAAERAIRFGLAVGGQIAPRSVFARKNYFYPDLPKGYQISQYELPVVSGGAISFFVGETAKTVRLTRAHLEEDAGKSLHEDFHLANGSPASGIDLNRAGTPLLEIVSEPEMRSAAEAVAYARALHSLVVWLGICDGNMQEGSFRCDANVSVRPVGQKEFGTRTEIKNVNSFRFLERAILFEARRQIELIEDGGTVVQETRLYDADRDETRSMRSKEDAHDYRYFPDPDLPPLVISREWVEEVRATMPELPADKRARFESEYGLPAYDAAQLTMSRDMADYFEAVARALPAGQAKQAANWIMGELSAALNRAETDIAASPVSASALAALISRILDGTISNKIAREVFGAMWEGEHGGQPDAIIEARGLKQISDTGAIGAMIDEVLAANPTVVDEYRAGKQKAFNSLVGQIMKAAKGKANPQQVNELLKQKLG</sequence>
<name>A0A1W6Z457_9BORD</name>
<keyword evidence="5 11" id="KW-0547">Nucleotide-binding</keyword>
<organism evidence="13 14">
    <name type="scientific">Bordetella genomosp. 9</name>
    <dbReference type="NCBI Taxonomy" id="1416803"/>
    <lineage>
        <taxon>Bacteria</taxon>
        <taxon>Pseudomonadati</taxon>
        <taxon>Pseudomonadota</taxon>
        <taxon>Betaproteobacteria</taxon>
        <taxon>Burkholderiales</taxon>
        <taxon>Alcaligenaceae</taxon>
        <taxon>Bordetella</taxon>
    </lineage>
</organism>
<dbReference type="InterPro" id="IPR017959">
    <property type="entry name" value="Asn/Gln-tRNA_amidoTrfase_suB/E"/>
</dbReference>
<dbReference type="SMART" id="SM00845">
    <property type="entry name" value="GatB_Yqey"/>
    <property type="match status" value="1"/>
</dbReference>
<dbReference type="GO" id="GO:0050567">
    <property type="term" value="F:glutaminyl-tRNA synthase (glutamine-hydrolyzing) activity"/>
    <property type="evidence" value="ECO:0007669"/>
    <property type="project" value="UniProtKB-UniRule"/>
</dbReference>
<dbReference type="InterPro" id="IPR004413">
    <property type="entry name" value="GatB"/>
</dbReference>
<dbReference type="PANTHER" id="PTHR11659:SF0">
    <property type="entry name" value="GLUTAMYL-TRNA(GLN) AMIDOTRANSFERASE SUBUNIT B, MITOCHONDRIAL"/>
    <property type="match status" value="1"/>
</dbReference>
<dbReference type="InterPro" id="IPR014746">
    <property type="entry name" value="Gln_synth/guanido_kin_cat_dom"/>
</dbReference>
<dbReference type="InterPro" id="IPR003789">
    <property type="entry name" value="Asn/Gln_tRNA_amidoTrase-B-like"/>
</dbReference>
<dbReference type="NCBIfam" id="NF004014">
    <property type="entry name" value="PRK05477.1-4"/>
    <property type="match status" value="1"/>
</dbReference>
<protein>
    <recommendedName>
        <fullName evidence="3 11">Aspartyl/glutamyl-tRNA(Asn/Gln) amidotransferase subunit B</fullName>
        <shortName evidence="11">Asp/Glu-ADT subunit B</shortName>
        <ecNumber evidence="11">6.3.5.-</ecNumber>
    </recommendedName>
</protein>
<dbReference type="SUPFAM" id="SSF55931">
    <property type="entry name" value="Glutamine synthetase/guanido kinase"/>
    <property type="match status" value="1"/>
</dbReference>
<evidence type="ECO:0000256" key="4">
    <source>
        <dbReference type="ARBA" id="ARBA00022598"/>
    </source>
</evidence>
<evidence type="ECO:0000313" key="13">
    <source>
        <dbReference type="EMBL" id="ARP88031.1"/>
    </source>
</evidence>
<evidence type="ECO:0000256" key="7">
    <source>
        <dbReference type="ARBA" id="ARBA00022917"/>
    </source>
</evidence>
<evidence type="ECO:0000256" key="10">
    <source>
        <dbReference type="ARBA" id="ARBA00047913"/>
    </source>
</evidence>
<comment type="similarity">
    <text evidence="1 11">Belongs to the GatB/GatE family. GatB subfamily.</text>
</comment>
<dbReference type="Gene3D" id="1.10.10.410">
    <property type="match status" value="1"/>
</dbReference>
<dbReference type="GO" id="GO:0006412">
    <property type="term" value="P:translation"/>
    <property type="evidence" value="ECO:0007669"/>
    <property type="project" value="UniProtKB-UniRule"/>
</dbReference>
<evidence type="ECO:0000259" key="12">
    <source>
        <dbReference type="SMART" id="SM00845"/>
    </source>
</evidence>
<dbReference type="SUPFAM" id="SSF89095">
    <property type="entry name" value="GatB/YqeY motif"/>
    <property type="match status" value="1"/>
</dbReference>
<evidence type="ECO:0000256" key="11">
    <source>
        <dbReference type="HAMAP-Rule" id="MF_00121"/>
    </source>
</evidence>
<comment type="catalytic activity">
    <reaction evidence="10 11">
        <text>L-glutamyl-tRNA(Gln) + L-glutamine + ATP + H2O = L-glutaminyl-tRNA(Gln) + L-glutamate + ADP + phosphate + H(+)</text>
        <dbReference type="Rhea" id="RHEA:17521"/>
        <dbReference type="Rhea" id="RHEA-COMP:9681"/>
        <dbReference type="Rhea" id="RHEA-COMP:9684"/>
        <dbReference type="ChEBI" id="CHEBI:15377"/>
        <dbReference type="ChEBI" id="CHEBI:15378"/>
        <dbReference type="ChEBI" id="CHEBI:29985"/>
        <dbReference type="ChEBI" id="CHEBI:30616"/>
        <dbReference type="ChEBI" id="CHEBI:43474"/>
        <dbReference type="ChEBI" id="CHEBI:58359"/>
        <dbReference type="ChEBI" id="CHEBI:78520"/>
        <dbReference type="ChEBI" id="CHEBI:78521"/>
        <dbReference type="ChEBI" id="CHEBI:456216"/>
    </reaction>
</comment>
<comment type="function">
    <text evidence="8 11">Allows the formation of correctly charged Asn-tRNA(Asn) or Gln-tRNA(Gln) through the transamidation of misacylated Asp-tRNA(Asn) or Glu-tRNA(Gln) in organisms which lack either or both of asparaginyl-tRNA or glutaminyl-tRNA synthetases. The reaction takes place in the presence of glutamine and ATP through an activated phospho-Asp-tRNA(Asn) or phospho-Glu-tRNA(Gln).</text>
</comment>
<dbReference type="InterPro" id="IPR023168">
    <property type="entry name" value="GatB_Yqey_C_2"/>
</dbReference>
<keyword evidence="7 11" id="KW-0648">Protein biosynthesis</keyword>
<dbReference type="Proteomes" id="UP000194139">
    <property type="component" value="Chromosome"/>
</dbReference>
<dbReference type="GO" id="GO:0016740">
    <property type="term" value="F:transferase activity"/>
    <property type="evidence" value="ECO:0007669"/>
    <property type="project" value="UniProtKB-KW"/>
</dbReference>
<accession>A0A1W6Z457</accession>
<dbReference type="NCBIfam" id="TIGR00133">
    <property type="entry name" value="gatB"/>
    <property type="match status" value="1"/>
</dbReference>
<dbReference type="NCBIfam" id="NF004012">
    <property type="entry name" value="PRK05477.1-2"/>
    <property type="match status" value="1"/>
</dbReference>